<protein>
    <submittedName>
        <fullName evidence="1">Uncharacterized protein</fullName>
    </submittedName>
</protein>
<evidence type="ECO:0000313" key="2">
    <source>
        <dbReference type="Proteomes" id="UP000249057"/>
    </source>
</evidence>
<proteinExistence type="predicted"/>
<gene>
    <name evidence="1" type="ORF">BO95DRAFT_491086</name>
</gene>
<sequence length="947" mass="102778">MTTTNPAHLFLSPDIVAAYAVSVRWHEEDFSNQTHAFHSAHTPLSTSAKAGIGLGVTYGVLIVIISALTIYHLYRQLLQPVAARYTPVESFTDEEMVKGSLPEREISGTRSVWGIIGPDSWLYESIAVCLSIACLAAIVCILLTFDGQLSPNLPSGIQLNTVVSVLATVSKSSLVFAVGECIGQLQWISLRQSQWPLSCIQLYNSASRGPWGSALILLRDRGHSLVTVGAFIVVLALAFDPFVQQIISYPVEPTPEISATSQVAQSRFFLSREWSTTEITYAVESALWTDSSSLNLRCPTGNCTWPRYRSVEMCSRCADVDSSRVVLSGWDISSFNVADYSHQTIPSTISMLNGTPFDVSIQIPSRKPGKFQLPVPQYLYWVSNIQEQNLAISDDGTETLVRTTATGVANPLIVVAYAELHLPRIFSTSRSNLSIPFSVIKATECALSICTREYNLSVANGAQSVEVLDKDFGSFYIKGQVSAVCWRPSSSPMTNWSKAGQSEWSGMTDPINFEFCGVDAKYINSTLPLFGTITKGYSVAGAFNDGSINWDDEQPPGFEHSGTASSSFIMRTNDLGLETVVDRIASSLSNLARTKASSPIYGVFITQKTYVAVQWLWLILPAVLLLVGTVLLGATVLVTSHNGASLWKSSVLPLLFHGLELNLFTRDMVVERGPCEMASEMEQMAGELNANKNKISRAYDAVNQIQELTLYPRIELGPPTRGLFMGSETASEKPGLINPPLSKTLSALSLTRQIKPHPIMFNLITRVRTLLGDQSSLTHSMSKVAILGLPDAGKRAFLQHLSDIPLSPITVTGCHAGWTSSSPSRELSFIAADVGLSARLGWRAALAARYADADALIIVVNSAHAIALEELRYQLGCLVHGRMESGEMQTYCIARKGIPWLVLVNFKGGAVDVGIAKEQVDCLGLDGLGVDWLAGISSHLDGDSGRG</sequence>
<keyword evidence="2" id="KW-1185">Reference proteome</keyword>
<reference evidence="1" key="1">
    <citation type="submission" date="2018-02" db="EMBL/GenBank/DDBJ databases">
        <title>The genomes of Aspergillus section Nigri reveals drivers in fungal speciation.</title>
        <authorList>
            <consortium name="DOE Joint Genome Institute"/>
            <person name="Vesth T.C."/>
            <person name="Nybo J."/>
            <person name="Theobald S."/>
            <person name="Brandl J."/>
            <person name="Frisvad J.C."/>
            <person name="Nielsen K.F."/>
            <person name="Lyhne E.K."/>
            <person name="Kogle M.E."/>
            <person name="Kuo A."/>
            <person name="Riley R."/>
            <person name="Clum A."/>
            <person name="Nolan M."/>
            <person name="Lipzen A."/>
            <person name="Salamov A."/>
            <person name="Henrissat B."/>
            <person name="Wiebenga A."/>
            <person name="De vries R.P."/>
            <person name="Grigoriev I.V."/>
            <person name="Mortensen U.H."/>
            <person name="Andersen M.R."/>
            <person name="Baker S.E."/>
        </authorList>
    </citation>
    <scope>NUCLEOTIDE SEQUENCE</scope>
    <source>
        <strain evidence="1">CBS 621.78</strain>
    </source>
</reference>
<name>A0ACD1GGM0_9EURO</name>
<accession>A0ACD1GGM0</accession>
<organism evidence="1 2">
    <name type="scientific">Aspergillus brunneoviolaceus CBS 621.78</name>
    <dbReference type="NCBI Taxonomy" id="1450534"/>
    <lineage>
        <taxon>Eukaryota</taxon>
        <taxon>Fungi</taxon>
        <taxon>Dikarya</taxon>
        <taxon>Ascomycota</taxon>
        <taxon>Pezizomycotina</taxon>
        <taxon>Eurotiomycetes</taxon>
        <taxon>Eurotiomycetidae</taxon>
        <taxon>Eurotiales</taxon>
        <taxon>Aspergillaceae</taxon>
        <taxon>Aspergillus</taxon>
        <taxon>Aspergillus subgen. Circumdati</taxon>
    </lineage>
</organism>
<dbReference type="EMBL" id="KZ825325">
    <property type="protein sequence ID" value="RAH48310.1"/>
    <property type="molecule type" value="Genomic_DNA"/>
</dbReference>
<evidence type="ECO:0000313" key="1">
    <source>
        <dbReference type="EMBL" id="RAH48310.1"/>
    </source>
</evidence>
<dbReference type="Proteomes" id="UP000249057">
    <property type="component" value="Unassembled WGS sequence"/>
</dbReference>